<feature type="transmembrane region" description="Helical" evidence="1">
    <location>
        <begin position="20"/>
        <end position="40"/>
    </location>
</feature>
<evidence type="ECO:0000256" key="1">
    <source>
        <dbReference type="SAM" id="Phobius"/>
    </source>
</evidence>
<name>A0A8D8FJ62_CULPI</name>
<proteinExistence type="predicted"/>
<reference evidence="2" key="1">
    <citation type="submission" date="2021-05" db="EMBL/GenBank/DDBJ databases">
        <authorList>
            <person name="Alioto T."/>
            <person name="Alioto T."/>
            <person name="Gomez Garrido J."/>
        </authorList>
    </citation>
    <scope>NUCLEOTIDE SEQUENCE</scope>
</reference>
<keyword evidence="1" id="KW-0812">Transmembrane</keyword>
<accession>A0A8D8FJ62</accession>
<protein>
    <submittedName>
        <fullName evidence="2">(northern house mosquito) hypothetical protein</fullName>
    </submittedName>
</protein>
<dbReference type="AlphaFoldDB" id="A0A8D8FJ62"/>
<evidence type="ECO:0000313" key="2">
    <source>
        <dbReference type="EMBL" id="CAG6472348.1"/>
    </source>
</evidence>
<dbReference type="EMBL" id="HBUE01070312">
    <property type="protein sequence ID" value="CAG6472348.1"/>
    <property type="molecule type" value="Transcribed_RNA"/>
</dbReference>
<organism evidence="2">
    <name type="scientific">Culex pipiens</name>
    <name type="common">House mosquito</name>
    <dbReference type="NCBI Taxonomy" id="7175"/>
    <lineage>
        <taxon>Eukaryota</taxon>
        <taxon>Metazoa</taxon>
        <taxon>Ecdysozoa</taxon>
        <taxon>Arthropoda</taxon>
        <taxon>Hexapoda</taxon>
        <taxon>Insecta</taxon>
        <taxon>Pterygota</taxon>
        <taxon>Neoptera</taxon>
        <taxon>Endopterygota</taxon>
        <taxon>Diptera</taxon>
        <taxon>Nematocera</taxon>
        <taxon>Culicoidea</taxon>
        <taxon>Culicidae</taxon>
        <taxon>Culicinae</taxon>
        <taxon>Culicini</taxon>
        <taxon>Culex</taxon>
        <taxon>Culex</taxon>
    </lineage>
</organism>
<keyword evidence="1" id="KW-1133">Transmembrane helix</keyword>
<sequence length="116" mass="13320">MSSTSADHRLSRSVPGFAQNYELLFVIHLAGSSVTIYASCSWSSYLKNRSWPPDGTGDAHRIVRQPPAVWPVRCNNNRRKLSLTRVICILKLSKYPFQFRINCKVLYLLFPNKCMK</sequence>
<keyword evidence="1" id="KW-0472">Membrane</keyword>